<organism evidence="11 12">
    <name type="scientific">Turnera subulata</name>
    <dbReference type="NCBI Taxonomy" id="218843"/>
    <lineage>
        <taxon>Eukaryota</taxon>
        <taxon>Viridiplantae</taxon>
        <taxon>Streptophyta</taxon>
        <taxon>Embryophyta</taxon>
        <taxon>Tracheophyta</taxon>
        <taxon>Spermatophyta</taxon>
        <taxon>Magnoliopsida</taxon>
        <taxon>eudicotyledons</taxon>
        <taxon>Gunneridae</taxon>
        <taxon>Pentapetalae</taxon>
        <taxon>rosids</taxon>
        <taxon>fabids</taxon>
        <taxon>Malpighiales</taxon>
        <taxon>Passifloraceae</taxon>
        <taxon>Turnera</taxon>
    </lineage>
</organism>
<dbReference type="GO" id="GO:0003777">
    <property type="term" value="F:microtubule motor activity"/>
    <property type="evidence" value="ECO:0007669"/>
    <property type="project" value="InterPro"/>
</dbReference>
<keyword evidence="4 7" id="KW-0067">ATP-binding</keyword>
<proteinExistence type="inferred from homology"/>
<comment type="similarity">
    <text evidence="1">Belongs to the TRAFAC class myosin-kinesin ATPase superfamily. Kinesin family. KIN-14 subfamily.</text>
</comment>
<dbReference type="Pfam" id="PF00225">
    <property type="entry name" value="Kinesin"/>
    <property type="match status" value="1"/>
</dbReference>
<evidence type="ECO:0000256" key="2">
    <source>
        <dbReference type="ARBA" id="ARBA00022701"/>
    </source>
</evidence>
<dbReference type="EMBL" id="JAKUCV010000212">
    <property type="protein sequence ID" value="KAJ4850814.1"/>
    <property type="molecule type" value="Genomic_DNA"/>
</dbReference>
<dbReference type="PROSITE" id="PS00411">
    <property type="entry name" value="KINESIN_MOTOR_1"/>
    <property type="match status" value="1"/>
</dbReference>
<feature type="domain" description="Kinesin motor" evidence="10">
    <location>
        <begin position="335"/>
        <end position="657"/>
    </location>
</feature>
<dbReference type="InterPro" id="IPR036961">
    <property type="entry name" value="Kinesin_motor_dom_sf"/>
</dbReference>
<evidence type="ECO:0000256" key="5">
    <source>
        <dbReference type="ARBA" id="ARBA00023054"/>
    </source>
</evidence>
<feature type="region of interest" description="Disordered" evidence="9">
    <location>
        <begin position="988"/>
        <end position="1009"/>
    </location>
</feature>
<dbReference type="Gene3D" id="2.60.120.430">
    <property type="entry name" value="Galactose-binding lectin"/>
    <property type="match status" value="1"/>
</dbReference>
<dbReference type="GO" id="GO:0005874">
    <property type="term" value="C:microtubule"/>
    <property type="evidence" value="ECO:0007669"/>
    <property type="project" value="UniProtKB-KW"/>
</dbReference>
<dbReference type="Gene3D" id="3.40.850.10">
    <property type="entry name" value="Kinesin motor domain"/>
    <property type="match status" value="1"/>
</dbReference>
<dbReference type="InterPro" id="IPR027640">
    <property type="entry name" value="Kinesin-like_fam"/>
</dbReference>
<dbReference type="GO" id="GO:0005524">
    <property type="term" value="F:ATP binding"/>
    <property type="evidence" value="ECO:0007669"/>
    <property type="project" value="UniProtKB-UniRule"/>
</dbReference>
<comment type="caution">
    <text evidence="11">The sequence shown here is derived from an EMBL/GenBank/DDBJ whole genome shotgun (WGS) entry which is preliminary data.</text>
</comment>
<keyword evidence="2" id="KW-0493">Microtubule</keyword>
<gene>
    <name evidence="11" type="primary">KIN14R</name>
    <name evidence="11" type="ORF">Tsubulata_030895</name>
</gene>
<reference evidence="11" key="2">
    <citation type="journal article" date="2023" name="Plants (Basel)">
        <title>Annotation of the Turnera subulata (Passifloraceae) Draft Genome Reveals the S-Locus Evolved after the Divergence of Turneroideae from Passifloroideae in a Stepwise Manner.</title>
        <authorList>
            <person name="Henning P.M."/>
            <person name="Roalson E.H."/>
            <person name="Mir W."/>
            <person name="McCubbin A.G."/>
            <person name="Shore J.S."/>
        </authorList>
    </citation>
    <scope>NUCLEOTIDE SEQUENCE</scope>
    <source>
        <strain evidence="11">F60SS</strain>
    </source>
</reference>
<keyword evidence="3 7" id="KW-0547">Nucleotide-binding</keyword>
<accession>A0A9Q0JQY6</accession>
<dbReference type="OrthoDB" id="3176171at2759"/>
<evidence type="ECO:0000256" key="9">
    <source>
        <dbReference type="SAM" id="MobiDB-lite"/>
    </source>
</evidence>
<dbReference type="InterPro" id="IPR019821">
    <property type="entry name" value="Kinesin_motor_CS"/>
</dbReference>
<evidence type="ECO:0000256" key="6">
    <source>
        <dbReference type="ARBA" id="ARBA00023175"/>
    </source>
</evidence>
<dbReference type="SMART" id="SM00129">
    <property type="entry name" value="KISc"/>
    <property type="match status" value="1"/>
</dbReference>
<evidence type="ECO:0000256" key="4">
    <source>
        <dbReference type="ARBA" id="ARBA00022840"/>
    </source>
</evidence>
<dbReference type="CDD" id="cd01366">
    <property type="entry name" value="KISc_C_terminal"/>
    <property type="match status" value="1"/>
</dbReference>
<keyword evidence="5 8" id="KW-0175">Coiled coil</keyword>
<dbReference type="FunFam" id="3.40.850.10:FF:000057">
    <property type="entry name" value="kinesin-like protein KIN-14R"/>
    <property type="match status" value="1"/>
</dbReference>
<sequence length="1009" mass="113956">MENIPFPSCQQDPQTLLLSPNPTVSRVFDWEKDVNLDQEIQDSPMEEEEDGDSLLDSVLCDSSSRLIRSGFMSPPPHSTDEVVMFVNAGGEASIEADCNVKIVADTNYEGGNVLRTNEPITDAGDYPFIYQSARLGSFSYRFHNLPPGCYYVDLHFAEIINTNGPKGMRVFNVLSEFDIFSIVGANKPLQLVDSKVWVKEDGVLVVRFEEVNGSPAVSGICIRKAPNVSVPRPSTEFLRCNNCAAEMEVSFDQQKKLMQNKKAEKYEKKIQELTTECQLKANECHEAWMSLTSANEQLEKTMKEEHIQLSRKAHDCADSIPELSKMVLGVQALGNIRVFCRCRPLSKDETAAGCATIADFDAAKDGDLAILTGGTTKKTFKFDRVYTPRDNQVDVFADASPVVVSVLDGYNVCIFAYGQTGTGKTFTMEGTEQNRGVNYRTLELLFKIAKERSGTFTYDISVSVLEVYNEQIRDLLATSPTSKKLEIKQSSEGFHHVPGLVEAKVDNIREVWNVLQVGSNSRAVGSNNVNEHSSRSHCMLSIMVKAKNLMNGECTKSKLWLVDLAGSERLAKTEVQGERLKEAQNINRSLSALGDVIHALATKNGHIPYRNSKLTHLLQDSLGGDSKTLMFVQISPSEQDLSETLSSLNFATRVRGVELGPVRRQVDTSELQKMKTMLEKARQESRSKDESLKKLEENIQNLEYKAKGKDQACRIHLEKIKELEGQLELNSSLHSQSDKQVLQLADRLKGREDLCNGLQQKVKELETKLRERHQSESAMFQQKVKELENKLKEQEEEAEHHSLLLQLKVVKVRELERKLKEQEQNSETEILHRKVQELERKLKEQEQNSETEILHKKINELEGKLRDQEKQSQCMQVDDFADAIKATPMEGKTCVIDDQLMNEVEDVVLRSADSNRCPMSSYGSTLPRRADILHHETRKKRYSRSGETENIIPANDNRSRKSDPPKIARVMRTTKPVTAAPVPLTHKRINRDHLQGIKERDSKKKIWSR</sequence>
<reference evidence="11" key="1">
    <citation type="submission" date="2022-02" db="EMBL/GenBank/DDBJ databases">
        <authorList>
            <person name="Henning P.M."/>
            <person name="McCubbin A.G."/>
            <person name="Shore J.S."/>
        </authorList>
    </citation>
    <scope>NUCLEOTIDE SEQUENCE</scope>
    <source>
        <strain evidence="11">F60SS</strain>
        <tissue evidence="11">Leaves</tissue>
    </source>
</reference>
<evidence type="ECO:0000256" key="3">
    <source>
        <dbReference type="ARBA" id="ARBA00022741"/>
    </source>
</evidence>
<dbReference type="SUPFAM" id="SSF52540">
    <property type="entry name" value="P-loop containing nucleoside triphosphate hydrolases"/>
    <property type="match status" value="1"/>
</dbReference>
<feature type="coiled-coil region" evidence="8">
    <location>
        <begin position="256"/>
        <end position="283"/>
    </location>
</feature>
<evidence type="ECO:0000313" key="12">
    <source>
        <dbReference type="Proteomes" id="UP001141552"/>
    </source>
</evidence>
<evidence type="ECO:0000313" key="11">
    <source>
        <dbReference type="EMBL" id="KAJ4850814.1"/>
    </source>
</evidence>
<feature type="binding site" evidence="7">
    <location>
        <begin position="418"/>
        <end position="425"/>
    </location>
    <ligand>
        <name>ATP</name>
        <dbReference type="ChEBI" id="CHEBI:30616"/>
    </ligand>
</feature>
<keyword evidence="12" id="KW-1185">Reference proteome</keyword>
<name>A0A9Q0JQY6_9ROSI</name>
<dbReference type="GO" id="GO:0007018">
    <property type="term" value="P:microtubule-based movement"/>
    <property type="evidence" value="ECO:0007669"/>
    <property type="project" value="InterPro"/>
</dbReference>
<dbReference type="GO" id="GO:0008017">
    <property type="term" value="F:microtubule binding"/>
    <property type="evidence" value="ECO:0007669"/>
    <property type="project" value="InterPro"/>
</dbReference>
<evidence type="ECO:0000256" key="8">
    <source>
        <dbReference type="SAM" id="Coils"/>
    </source>
</evidence>
<evidence type="ECO:0000256" key="7">
    <source>
        <dbReference type="PROSITE-ProRule" id="PRU00283"/>
    </source>
</evidence>
<keyword evidence="6 7" id="KW-0505">Motor protein</keyword>
<dbReference type="Proteomes" id="UP001141552">
    <property type="component" value="Unassembled WGS sequence"/>
</dbReference>
<dbReference type="InterPro" id="IPR021720">
    <property type="entry name" value="Malectin_dom"/>
</dbReference>
<dbReference type="PROSITE" id="PS50067">
    <property type="entry name" value="KINESIN_MOTOR_2"/>
    <property type="match status" value="1"/>
</dbReference>
<feature type="compositionally biased region" description="Basic and acidic residues" evidence="9">
    <location>
        <begin position="991"/>
        <end position="1009"/>
    </location>
</feature>
<feature type="coiled-coil region" evidence="8">
    <location>
        <begin position="748"/>
        <end position="878"/>
    </location>
</feature>
<feature type="region of interest" description="Disordered" evidence="9">
    <location>
        <begin position="934"/>
        <end position="969"/>
    </location>
</feature>
<evidence type="ECO:0000259" key="10">
    <source>
        <dbReference type="PROSITE" id="PS50067"/>
    </source>
</evidence>
<dbReference type="PANTHER" id="PTHR47972:SF18">
    <property type="entry name" value="KINESIN-LIKE PROTEIN KIN-14R"/>
    <property type="match status" value="1"/>
</dbReference>
<dbReference type="Pfam" id="PF11721">
    <property type="entry name" value="Malectin"/>
    <property type="match status" value="1"/>
</dbReference>
<dbReference type="InterPro" id="IPR001752">
    <property type="entry name" value="Kinesin_motor_dom"/>
</dbReference>
<dbReference type="AlphaFoldDB" id="A0A9Q0JQY6"/>
<dbReference type="PRINTS" id="PR00380">
    <property type="entry name" value="KINESINHEAVY"/>
</dbReference>
<feature type="compositionally biased region" description="Basic and acidic residues" evidence="9">
    <location>
        <begin position="957"/>
        <end position="966"/>
    </location>
</feature>
<dbReference type="InterPro" id="IPR027417">
    <property type="entry name" value="P-loop_NTPase"/>
</dbReference>
<dbReference type="PANTHER" id="PTHR47972">
    <property type="entry name" value="KINESIN-LIKE PROTEIN KLP-3"/>
    <property type="match status" value="1"/>
</dbReference>
<evidence type="ECO:0000256" key="1">
    <source>
        <dbReference type="ARBA" id="ARBA00010899"/>
    </source>
</evidence>
<feature type="coiled-coil region" evidence="8">
    <location>
        <begin position="664"/>
        <end position="712"/>
    </location>
</feature>
<protein>
    <submittedName>
        <fullName evidence="11">Kinesin-like protein KIN-14R</fullName>
    </submittedName>
</protein>